<name>A0A4Z2F476_9TELE</name>
<keyword evidence="2" id="KW-1185">Reference proteome</keyword>
<reference evidence="1 2" key="1">
    <citation type="submission" date="2019-03" db="EMBL/GenBank/DDBJ databases">
        <title>First draft genome of Liparis tanakae, snailfish: a comprehensive survey of snailfish specific genes.</title>
        <authorList>
            <person name="Kim W."/>
            <person name="Song I."/>
            <person name="Jeong J.-H."/>
            <person name="Kim D."/>
            <person name="Kim S."/>
            <person name="Ryu S."/>
            <person name="Song J.Y."/>
            <person name="Lee S.K."/>
        </authorList>
    </citation>
    <scope>NUCLEOTIDE SEQUENCE [LARGE SCALE GENOMIC DNA]</scope>
    <source>
        <tissue evidence="1">Muscle</tissue>
    </source>
</reference>
<evidence type="ECO:0000313" key="1">
    <source>
        <dbReference type="EMBL" id="TNN35905.1"/>
    </source>
</evidence>
<protein>
    <submittedName>
        <fullName evidence="1">Uncharacterized protein</fullName>
    </submittedName>
</protein>
<accession>A0A4Z2F476</accession>
<proteinExistence type="predicted"/>
<gene>
    <name evidence="1" type="ORF">EYF80_053925</name>
</gene>
<dbReference type="EMBL" id="SRLO01001688">
    <property type="protein sequence ID" value="TNN35905.1"/>
    <property type="molecule type" value="Genomic_DNA"/>
</dbReference>
<dbReference type="AlphaFoldDB" id="A0A4Z2F476"/>
<comment type="caution">
    <text evidence="1">The sequence shown here is derived from an EMBL/GenBank/DDBJ whole genome shotgun (WGS) entry which is preliminary data.</text>
</comment>
<sequence length="72" mass="8127">MTVELCDENLCDCIREFSGHTHSFIVSTSHGRRDNAADLLGVRLGSLGDLRLRQTPEDIHEKTGHFRFSLSK</sequence>
<organism evidence="1 2">
    <name type="scientific">Liparis tanakae</name>
    <name type="common">Tanaka's snailfish</name>
    <dbReference type="NCBI Taxonomy" id="230148"/>
    <lineage>
        <taxon>Eukaryota</taxon>
        <taxon>Metazoa</taxon>
        <taxon>Chordata</taxon>
        <taxon>Craniata</taxon>
        <taxon>Vertebrata</taxon>
        <taxon>Euteleostomi</taxon>
        <taxon>Actinopterygii</taxon>
        <taxon>Neopterygii</taxon>
        <taxon>Teleostei</taxon>
        <taxon>Neoteleostei</taxon>
        <taxon>Acanthomorphata</taxon>
        <taxon>Eupercaria</taxon>
        <taxon>Perciformes</taxon>
        <taxon>Cottioidei</taxon>
        <taxon>Cottales</taxon>
        <taxon>Liparidae</taxon>
        <taxon>Liparis</taxon>
    </lineage>
</organism>
<evidence type="ECO:0000313" key="2">
    <source>
        <dbReference type="Proteomes" id="UP000314294"/>
    </source>
</evidence>
<dbReference type="Proteomes" id="UP000314294">
    <property type="component" value="Unassembled WGS sequence"/>
</dbReference>